<evidence type="ECO:0000313" key="1">
    <source>
        <dbReference type="EMBL" id="MBU9360233.1"/>
    </source>
</evidence>
<dbReference type="Proteomes" id="UP001196915">
    <property type="component" value="Unassembled WGS sequence"/>
</dbReference>
<gene>
    <name evidence="1" type="ORF">KTE52_28260</name>
</gene>
<dbReference type="EMBL" id="JAHPMX010000025">
    <property type="protein sequence ID" value="MBU9360233.1"/>
    <property type="molecule type" value="Genomic_DNA"/>
</dbReference>
<proteinExistence type="predicted"/>
<protein>
    <submittedName>
        <fullName evidence="1">Uncharacterized protein</fullName>
    </submittedName>
</protein>
<organism evidence="1 2">
    <name type="scientific">Burkholderia multivorans</name>
    <dbReference type="NCBI Taxonomy" id="87883"/>
    <lineage>
        <taxon>Bacteria</taxon>
        <taxon>Pseudomonadati</taxon>
        <taxon>Pseudomonadota</taxon>
        <taxon>Betaproteobacteria</taxon>
        <taxon>Burkholderiales</taxon>
        <taxon>Burkholderiaceae</taxon>
        <taxon>Burkholderia</taxon>
        <taxon>Burkholderia cepacia complex</taxon>
    </lineage>
</organism>
<name>A0AAP2HPL0_9BURK</name>
<reference evidence="1" key="1">
    <citation type="submission" date="2021-06" db="EMBL/GenBank/DDBJ databases">
        <title>A collection of bacterial strains from the Burkholderia cepacia Research Laboratory and Repository.</title>
        <authorList>
            <person name="Lipuma J."/>
            <person name="Spilker T."/>
        </authorList>
    </citation>
    <scope>NUCLEOTIDE SEQUENCE</scope>
    <source>
        <strain evidence="1">AU37435</strain>
    </source>
</reference>
<dbReference type="AlphaFoldDB" id="A0AAP2HPL0"/>
<dbReference type="RefSeq" id="WP_217084930.1">
    <property type="nucleotide sequence ID" value="NZ_JAHPMX010000025.1"/>
</dbReference>
<sequence>MSGFRQILRDGALSPQKCSVFESDLSYFFYGRPAYRFKGDPSLLDNHAWPVILVFKNAIESFSWSAFPFDSGAFCDGRYQQWLDSTWRIDAFKIDVASTTHARHVSAFYEGNEDYLDGNGKHLDSSKFGLDLEAAAVAQMIRECRDGGADDRRFTIEMITDAPIPLDSRYVAMVIVPRVLADSQELDPLVSRGIHVYPYRVITQPYSEPASCSTRKCRF</sequence>
<evidence type="ECO:0000313" key="2">
    <source>
        <dbReference type="Proteomes" id="UP001196915"/>
    </source>
</evidence>
<accession>A0AAP2HPL0</accession>
<comment type="caution">
    <text evidence="1">The sequence shown here is derived from an EMBL/GenBank/DDBJ whole genome shotgun (WGS) entry which is preliminary data.</text>
</comment>